<proteinExistence type="predicted"/>
<evidence type="ECO:0000259" key="1">
    <source>
        <dbReference type="PROSITE" id="PS50902"/>
    </source>
</evidence>
<feature type="non-terminal residue" evidence="2">
    <location>
        <position position="1"/>
    </location>
</feature>
<feature type="domain" description="Flavodoxin-like" evidence="1">
    <location>
        <begin position="18"/>
        <end position="173"/>
    </location>
</feature>
<dbReference type="PANTHER" id="PTHR39201:SF1">
    <property type="entry name" value="FLAVODOXIN-LIKE DOMAIN-CONTAINING PROTEIN"/>
    <property type="match status" value="1"/>
</dbReference>
<dbReference type="AlphaFoldDB" id="X1AAE5"/>
<sequence>NFKNFKNIIKIKVVILSILIAFYSRTGRTKKIAELISKSLNCDYEEIVDMKKRTAFIIGYIKSGRDATKNKLTTIKELQQNPELYDLIILGTPSWSSKMPPAIRTYINNNKSKFKKIAFFCTEIKKGGPEIFESMTNLCDKEPISTLELKRKEIKGDYHLDKINTFIQEIKSN</sequence>
<dbReference type="Gene3D" id="3.40.50.360">
    <property type="match status" value="1"/>
</dbReference>
<dbReference type="GO" id="GO:0010181">
    <property type="term" value="F:FMN binding"/>
    <property type="evidence" value="ECO:0007669"/>
    <property type="project" value="InterPro"/>
</dbReference>
<dbReference type="Pfam" id="PF12682">
    <property type="entry name" value="Flavodoxin_4"/>
    <property type="match status" value="1"/>
</dbReference>
<dbReference type="PANTHER" id="PTHR39201">
    <property type="entry name" value="EXPORTED PROTEIN-RELATED"/>
    <property type="match status" value="1"/>
</dbReference>
<dbReference type="PROSITE" id="PS50902">
    <property type="entry name" value="FLAVODOXIN_LIKE"/>
    <property type="match status" value="1"/>
</dbReference>
<comment type="caution">
    <text evidence="2">The sequence shown here is derived from an EMBL/GenBank/DDBJ whole genome shotgun (WGS) entry which is preliminary data.</text>
</comment>
<dbReference type="InterPro" id="IPR029039">
    <property type="entry name" value="Flavoprotein-like_sf"/>
</dbReference>
<organism evidence="2">
    <name type="scientific">marine sediment metagenome</name>
    <dbReference type="NCBI Taxonomy" id="412755"/>
    <lineage>
        <taxon>unclassified sequences</taxon>
        <taxon>metagenomes</taxon>
        <taxon>ecological metagenomes</taxon>
    </lineage>
</organism>
<name>X1AAE5_9ZZZZ</name>
<dbReference type="InterPro" id="IPR008254">
    <property type="entry name" value="Flavodoxin/NO_synth"/>
</dbReference>
<protein>
    <recommendedName>
        <fullName evidence="1">Flavodoxin-like domain-containing protein</fullName>
    </recommendedName>
</protein>
<dbReference type="SUPFAM" id="SSF52218">
    <property type="entry name" value="Flavoproteins"/>
    <property type="match status" value="1"/>
</dbReference>
<reference evidence="2" key="1">
    <citation type="journal article" date="2014" name="Front. Microbiol.">
        <title>High frequency of phylogenetically diverse reductive dehalogenase-homologous genes in deep subseafloor sedimentary metagenomes.</title>
        <authorList>
            <person name="Kawai M."/>
            <person name="Futagami T."/>
            <person name="Toyoda A."/>
            <person name="Takaki Y."/>
            <person name="Nishi S."/>
            <person name="Hori S."/>
            <person name="Arai W."/>
            <person name="Tsubouchi T."/>
            <person name="Morono Y."/>
            <person name="Uchiyama I."/>
            <person name="Ito T."/>
            <person name="Fujiyama A."/>
            <person name="Inagaki F."/>
            <person name="Takami H."/>
        </authorList>
    </citation>
    <scope>NUCLEOTIDE SEQUENCE</scope>
    <source>
        <strain evidence="2">Expedition CK06-06</strain>
    </source>
</reference>
<accession>X1AAE5</accession>
<dbReference type="EMBL" id="BART01013582">
    <property type="protein sequence ID" value="GAG78729.1"/>
    <property type="molecule type" value="Genomic_DNA"/>
</dbReference>
<evidence type="ECO:0000313" key="2">
    <source>
        <dbReference type="EMBL" id="GAG78729.1"/>
    </source>
</evidence>
<gene>
    <name evidence="2" type="ORF">S01H4_27678</name>
</gene>